<proteinExistence type="inferred from homology"/>
<reference evidence="3" key="1">
    <citation type="submission" date="2016-11" db="EMBL/GenBank/DDBJ databases">
        <authorList>
            <person name="Varghese N."/>
            <person name="Submissions S."/>
        </authorList>
    </citation>
    <scope>NUCLEOTIDE SEQUENCE [LARGE SCALE GENOMIC DNA]</scope>
    <source>
        <strain evidence="3">DSM 19514</strain>
    </source>
</reference>
<dbReference type="Proteomes" id="UP000184295">
    <property type="component" value="Unassembled WGS sequence"/>
</dbReference>
<dbReference type="HAMAP" id="MF_00386">
    <property type="entry name" value="UPF0161_YidD"/>
    <property type="match status" value="1"/>
</dbReference>
<keyword evidence="1" id="KW-1003">Cell membrane</keyword>
<dbReference type="NCBIfam" id="TIGR00278">
    <property type="entry name" value="membrane protein insertion efficiency factor YidD"/>
    <property type="match status" value="1"/>
</dbReference>
<comment type="similarity">
    <text evidence="1">Belongs to the UPF0161 family.</text>
</comment>
<keyword evidence="3" id="KW-1185">Reference proteome</keyword>
<comment type="subcellular location">
    <subcellularLocation>
        <location evidence="1">Cell membrane</location>
        <topology evidence="1">Peripheral membrane protein</topology>
        <orientation evidence="1">Cytoplasmic side</orientation>
    </subcellularLocation>
</comment>
<dbReference type="AlphaFoldDB" id="A0A1M4XU97"/>
<dbReference type="GO" id="GO:0005886">
    <property type="term" value="C:plasma membrane"/>
    <property type="evidence" value="ECO:0007669"/>
    <property type="project" value="UniProtKB-SubCell"/>
</dbReference>
<comment type="function">
    <text evidence="1">Could be involved in insertion of integral membrane proteins into the membrane.</text>
</comment>
<protein>
    <recommendedName>
        <fullName evidence="1">Putative membrane protein insertion efficiency factor</fullName>
    </recommendedName>
</protein>
<dbReference type="SMART" id="SM01234">
    <property type="entry name" value="Haemolytic"/>
    <property type="match status" value="1"/>
</dbReference>
<dbReference type="Pfam" id="PF01809">
    <property type="entry name" value="YidD"/>
    <property type="match status" value="1"/>
</dbReference>
<dbReference type="PANTHER" id="PTHR33383">
    <property type="entry name" value="MEMBRANE PROTEIN INSERTION EFFICIENCY FACTOR-RELATED"/>
    <property type="match status" value="1"/>
</dbReference>
<dbReference type="InterPro" id="IPR002696">
    <property type="entry name" value="Membr_insert_effic_factor_YidD"/>
</dbReference>
<dbReference type="PANTHER" id="PTHR33383:SF1">
    <property type="entry name" value="MEMBRANE PROTEIN INSERTION EFFICIENCY FACTOR-RELATED"/>
    <property type="match status" value="1"/>
</dbReference>
<accession>A0A1M4XU97</accession>
<evidence type="ECO:0000313" key="3">
    <source>
        <dbReference type="Proteomes" id="UP000184295"/>
    </source>
</evidence>
<sequence length="85" mass="9469">MPRKIGESRNLLSKFMIFAIHVYQKFREGKPSPCRFMPSCSEYAVEAIEVHGPVHGSLLAVKRIARCNPFGSSGIDLVPPRKGQV</sequence>
<evidence type="ECO:0000313" key="2">
    <source>
        <dbReference type="EMBL" id="SHE96812.1"/>
    </source>
</evidence>
<evidence type="ECO:0000256" key="1">
    <source>
        <dbReference type="HAMAP-Rule" id="MF_00386"/>
    </source>
</evidence>
<dbReference type="STRING" id="1121881.SAMN02745225_02134"/>
<keyword evidence="1" id="KW-0472">Membrane</keyword>
<gene>
    <name evidence="2" type="ORF">SAMN02745225_02134</name>
</gene>
<dbReference type="EMBL" id="FQUL01000045">
    <property type="protein sequence ID" value="SHE96812.1"/>
    <property type="molecule type" value="Genomic_DNA"/>
</dbReference>
<organism evidence="2 3">
    <name type="scientific">Ferrithrix thermotolerans DSM 19514</name>
    <dbReference type="NCBI Taxonomy" id="1121881"/>
    <lineage>
        <taxon>Bacteria</taxon>
        <taxon>Bacillati</taxon>
        <taxon>Actinomycetota</taxon>
        <taxon>Acidimicrobiia</taxon>
        <taxon>Acidimicrobiales</taxon>
        <taxon>Acidimicrobiaceae</taxon>
        <taxon>Ferrithrix</taxon>
    </lineage>
</organism>
<name>A0A1M4XU97_9ACTN</name>